<name>A0AAE0I1F0_9PEZI</name>
<dbReference type="CDD" id="cd12087">
    <property type="entry name" value="TM_EGFR-like"/>
    <property type="match status" value="1"/>
</dbReference>
<evidence type="ECO:0000256" key="1">
    <source>
        <dbReference type="SAM" id="Phobius"/>
    </source>
</evidence>
<dbReference type="AlphaFoldDB" id="A0AAE0I1F0"/>
<dbReference type="Proteomes" id="UP001283341">
    <property type="component" value="Unassembled WGS sequence"/>
</dbReference>
<organism evidence="2 3">
    <name type="scientific">Apodospora peruviana</name>
    <dbReference type="NCBI Taxonomy" id="516989"/>
    <lineage>
        <taxon>Eukaryota</taxon>
        <taxon>Fungi</taxon>
        <taxon>Dikarya</taxon>
        <taxon>Ascomycota</taxon>
        <taxon>Pezizomycotina</taxon>
        <taxon>Sordariomycetes</taxon>
        <taxon>Sordariomycetidae</taxon>
        <taxon>Sordariales</taxon>
        <taxon>Lasiosphaeriaceae</taxon>
        <taxon>Apodospora</taxon>
    </lineage>
</organism>
<keyword evidence="1" id="KW-0812">Transmembrane</keyword>
<reference evidence="2" key="2">
    <citation type="submission" date="2023-06" db="EMBL/GenBank/DDBJ databases">
        <authorList>
            <consortium name="Lawrence Berkeley National Laboratory"/>
            <person name="Haridas S."/>
            <person name="Hensen N."/>
            <person name="Bonometti L."/>
            <person name="Westerberg I."/>
            <person name="Brannstrom I.O."/>
            <person name="Guillou S."/>
            <person name="Cros-Aarteil S."/>
            <person name="Calhoun S."/>
            <person name="Kuo A."/>
            <person name="Mondo S."/>
            <person name="Pangilinan J."/>
            <person name="Riley R."/>
            <person name="Labutti K."/>
            <person name="Andreopoulos B."/>
            <person name="Lipzen A."/>
            <person name="Chen C."/>
            <person name="Yanf M."/>
            <person name="Daum C."/>
            <person name="Ng V."/>
            <person name="Clum A."/>
            <person name="Steindorff A."/>
            <person name="Ohm R."/>
            <person name="Martin F."/>
            <person name="Silar P."/>
            <person name="Natvig D."/>
            <person name="Lalanne C."/>
            <person name="Gautier V."/>
            <person name="Ament-Velasquez S.L."/>
            <person name="Kruys A."/>
            <person name="Hutchinson M.I."/>
            <person name="Powell A.J."/>
            <person name="Barry K."/>
            <person name="Miller A.N."/>
            <person name="Grigoriev I.V."/>
            <person name="Debuchy R."/>
            <person name="Gladieux P."/>
            <person name="Thoren M.H."/>
            <person name="Johannesson H."/>
        </authorList>
    </citation>
    <scope>NUCLEOTIDE SEQUENCE</scope>
    <source>
        <strain evidence="2">CBS 118394</strain>
    </source>
</reference>
<reference evidence="2" key="1">
    <citation type="journal article" date="2023" name="Mol. Phylogenet. Evol.">
        <title>Genome-scale phylogeny and comparative genomics of the fungal order Sordariales.</title>
        <authorList>
            <person name="Hensen N."/>
            <person name="Bonometti L."/>
            <person name="Westerberg I."/>
            <person name="Brannstrom I.O."/>
            <person name="Guillou S."/>
            <person name="Cros-Aarteil S."/>
            <person name="Calhoun S."/>
            <person name="Haridas S."/>
            <person name="Kuo A."/>
            <person name="Mondo S."/>
            <person name="Pangilinan J."/>
            <person name="Riley R."/>
            <person name="LaButti K."/>
            <person name="Andreopoulos B."/>
            <person name="Lipzen A."/>
            <person name="Chen C."/>
            <person name="Yan M."/>
            <person name="Daum C."/>
            <person name="Ng V."/>
            <person name="Clum A."/>
            <person name="Steindorff A."/>
            <person name="Ohm R.A."/>
            <person name="Martin F."/>
            <person name="Silar P."/>
            <person name="Natvig D.O."/>
            <person name="Lalanne C."/>
            <person name="Gautier V."/>
            <person name="Ament-Velasquez S.L."/>
            <person name="Kruys A."/>
            <person name="Hutchinson M.I."/>
            <person name="Powell A.J."/>
            <person name="Barry K."/>
            <person name="Miller A.N."/>
            <person name="Grigoriev I.V."/>
            <person name="Debuchy R."/>
            <person name="Gladieux P."/>
            <person name="Hiltunen Thoren M."/>
            <person name="Johannesson H."/>
        </authorList>
    </citation>
    <scope>NUCLEOTIDE SEQUENCE</scope>
    <source>
        <strain evidence="2">CBS 118394</strain>
    </source>
</reference>
<gene>
    <name evidence="2" type="ORF">B0H66DRAFT_626338</name>
</gene>
<evidence type="ECO:0000313" key="2">
    <source>
        <dbReference type="EMBL" id="KAK3316813.1"/>
    </source>
</evidence>
<comment type="caution">
    <text evidence="2">The sequence shown here is derived from an EMBL/GenBank/DDBJ whole genome shotgun (WGS) entry which is preliminary data.</text>
</comment>
<feature type="transmembrane region" description="Helical" evidence="1">
    <location>
        <begin position="176"/>
        <end position="202"/>
    </location>
</feature>
<accession>A0AAE0I1F0</accession>
<evidence type="ECO:0000313" key="3">
    <source>
        <dbReference type="Proteomes" id="UP001283341"/>
    </source>
</evidence>
<proteinExistence type="predicted"/>
<keyword evidence="3" id="KW-1185">Reference proteome</keyword>
<protein>
    <submittedName>
        <fullName evidence="2">Uncharacterized protein</fullName>
    </submittedName>
</protein>
<keyword evidence="1" id="KW-1133">Transmembrane helix</keyword>
<sequence>MAKNLPPTVTSPPGLDGAVLELRAEAADSPELCGFYDGTSPLKCAPGTTCKFNTDFSAVDCCGDDTYNWKTSCCGLSDSDMQSGWPYCALLSYESGFTGSYWCSKTPPTVVTILLTLAGQTTGWPGLPRLTGRNGPALTTSTTTCSATSTVQITETRTETVTVTGDSSSGGSSPGVIAGSVVGGAAFAVMATLLALLITWYLRRRPTATKSAVVVSNTGECQAPGLTPKPELDANSPVGVYPSPTQAAPMAASTPMYHDPYMVEQEPRA</sequence>
<dbReference type="EMBL" id="JAUEDM010000005">
    <property type="protein sequence ID" value="KAK3316813.1"/>
    <property type="molecule type" value="Genomic_DNA"/>
</dbReference>
<keyword evidence="1" id="KW-0472">Membrane</keyword>